<accession>B7VNM8</accession>
<dbReference type="eggNOG" id="COG2226">
    <property type="taxonomic scope" value="Bacteria"/>
</dbReference>
<reference evidence="3 4" key="1">
    <citation type="submission" date="2009-02" db="EMBL/GenBank/DDBJ databases">
        <title>Vibrio splendidus str. LGP32 complete genome.</title>
        <authorList>
            <person name="Mazel D."/>
            <person name="Le Roux F."/>
        </authorList>
    </citation>
    <scope>NUCLEOTIDE SEQUENCE [LARGE SCALE GENOMIC DNA]</scope>
    <source>
        <strain evidence="3 4">LGP32</strain>
    </source>
</reference>
<feature type="domain" description="DUF4062" evidence="2">
    <location>
        <begin position="6"/>
        <end position="87"/>
    </location>
</feature>
<evidence type="ECO:0000256" key="1">
    <source>
        <dbReference type="SAM" id="Coils"/>
    </source>
</evidence>
<keyword evidence="1" id="KW-0175">Coiled coil</keyword>
<dbReference type="Proteomes" id="UP000009100">
    <property type="component" value="Chromosome 1"/>
</dbReference>
<dbReference type="InterPro" id="IPR025139">
    <property type="entry name" value="DUF4062"/>
</dbReference>
<dbReference type="STRING" id="575788.VS_1441"/>
<gene>
    <name evidence="3" type="ordered locus">VS_1441</name>
</gene>
<dbReference type="AlphaFoldDB" id="B7VNM8"/>
<evidence type="ECO:0000313" key="4">
    <source>
        <dbReference type="Proteomes" id="UP000009100"/>
    </source>
</evidence>
<dbReference type="Pfam" id="PF13271">
    <property type="entry name" value="DUF4062"/>
    <property type="match status" value="1"/>
</dbReference>
<proteinExistence type="predicted"/>
<dbReference type="PATRIC" id="fig|575788.5.peg.2744"/>
<sequence>MEKKYQVFVSSTYVDLIDERKEVIQALLELDCIPIGMELFPASDEDQWEFIKSVIDDCDYYVLILAGRYGSCAENGIGYTEMEYQYALETNKPIISFIHSNPGNIPASKIDTEPALVQKLADFKELAQKKLCRYWESPTELGGVLGRSIVQLKKRSPALGWVKASNVPSEGATQEILRLKNQIDELKEKLKQSESNSGGIEPSELAQGEDLLKVTVTATASEADRPWINTDQTYTTEVTWNQLFSELAPILIDETNENDIYSRVNTFFVSHDVQKISQFEIFQGYDRYSCSISRQDFETIIVQFRALGLIQKGRRNRSVKDRQTYWCLTDHGDQVMVGLRAIKK</sequence>
<evidence type="ECO:0000259" key="2">
    <source>
        <dbReference type="Pfam" id="PF13271"/>
    </source>
</evidence>
<organism evidence="3 4">
    <name type="scientific">Vibrio atlanticus (strain LGP32)</name>
    <name type="common">Vibrio splendidus (strain Mel32)</name>
    <dbReference type="NCBI Taxonomy" id="575788"/>
    <lineage>
        <taxon>Bacteria</taxon>
        <taxon>Pseudomonadati</taxon>
        <taxon>Pseudomonadota</taxon>
        <taxon>Gammaproteobacteria</taxon>
        <taxon>Vibrionales</taxon>
        <taxon>Vibrionaceae</taxon>
        <taxon>Vibrio</taxon>
    </lineage>
</organism>
<dbReference type="HOGENOM" id="CLU_062193_1_1_6"/>
<evidence type="ECO:0000313" key="3">
    <source>
        <dbReference type="EMBL" id="CAV18604.1"/>
    </source>
</evidence>
<dbReference type="EMBL" id="FM954972">
    <property type="protein sequence ID" value="CAV18604.1"/>
    <property type="molecule type" value="Genomic_DNA"/>
</dbReference>
<dbReference type="KEGG" id="vsp:VS_1441"/>
<feature type="coiled-coil region" evidence="1">
    <location>
        <begin position="169"/>
        <end position="196"/>
    </location>
</feature>
<name>B7VNM8_VIBA3</name>
<protein>
    <recommendedName>
        <fullName evidence="2">DUF4062 domain-containing protein</fullName>
    </recommendedName>
</protein>